<dbReference type="PROSITE" id="PS51932">
    <property type="entry name" value="BMV"/>
    <property type="match status" value="1"/>
</dbReference>
<dbReference type="PANTHER" id="PTHR36539">
    <property type="entry name" value="ETHANOLAMINE UTILIZATION PROTEIN EUTN"/>
    <property type="match status" value="1"/>
</dbReference>
<dbReference type="CDD" id="cd01614">
    <property type="entry name" value="EutN_CcmL"/>
    <property type="match status" value="1"/>
</dbReference>
<dbReference type="Gene3D" id="2.40.50.220">
    <property type="entry name" value="EutN/Ccml"/>
    <property type="match status" value="1"/>
</dbReference>
<gene>
    <name evidence="3" type="ORF">ENU96_03245</name>
</gene>
<evidence type="ECO:0000313" key="3">
    <source>
        <dbReference type="EMBL" id="HGI74681.1"/>
    </source>
</evidence>
<name>A0A7V3YL71_9BACT</name>
<dbReference type="Pfam" id="PF03319">
    <property type="entry name" value="EutN_CcmL"/>
    <property type="match status" value="1"/>
</dbReference>
<proteinExistence type="predicted"/>
<dbReference type="SUPFAM" id="SSF159133">
    <property type="entry name" value="EutN/CcmL-like"/>
    <property type="match status" value="1"/>
</dbReference>
<dbReference type="GO" id="GO:0031469">
    <property type="term" value="C:bacterial microcompartment"/>
    <property type="evidence" value="ECO:0007669"/>
    <property type="project" value="UniProtKB-SubCell"/>
</dbReference>
<organism evidence="3">
    <name type="scientific">Candidatus Caldatribacterium californiense</name>
    <dbReference type="NCBI Taxonomy" id="1454726"/>
    <lineage>
        <taxon>Bacteria</taxon>
        <taxon>Pseudomonadati</taxon>
        <taxon>Atribacterota</taxon>
        <taxon>Atribacteria</taxon>
        <taxon>Atribacterales</taxon>
        <taxon>Candidatus Caldatribacteriaceae</taxon>
        <taxon>Candidatus Caldatribacterium</taxon>
    </lineage>
</organism>
<keyword evidence="2" id="KW-1283">Bacterial microcompartment</keyword>
<evidence type="ECO:0000256" key="1">
    <source>
        <dbReference type="ARBA" id="ARBA00024322"/>
    </source>
</evidence>
<evidence type="ECO:0008006" key="4">
    <source>
        <dbReference type="Google" id="ProtNLM"/>
    </source>
</evidence>
<dbReference type="InterPro" id="IPR036677">
    <property type="entry name" value="EutN_CcmL_sf"/>
</dbReference>
<comment type="subcellular location">
    <subcellularLocation>
        <location evidence="1">Bacterial microcompartment</location>
    </subcellularLocation>
</comment>
<accession>A0A7V3YL71</accession>
<protein>
    <recommendedName>
        <fullName evidence="4">Ethanolamine utilization protein EutN</fullName>
    </recommendedName>
</protein>
<dbReference type="AlphaFoldDB" id="A0A7V3YL71"/>
<dbReference type="InterPro" id="IPR004992">
    <property type="entry name" value="EutN_CcmL"/>
</dbReference>
<comment type="caution">
    <text evidence="3">The sequence shown here is derived from an EMBL/GenBank/DDBJ whole genome shotgun (WGS) entry which is preliminary data.</text>
</comment>
<sequence>MMLGKVVGNVVATAKLPILQGLKIMVVQPLDGERRPKGQTILAFDMVQAGVGDTVLVIDEGNSCRTILGDPQAPIRMLIVGIVDEIEQ</sequence>
<reference evidence="3" key="1">
    <citation type="journal article" date="2020" name="mSystems">
        <title>Genome- and Community-Level Interaction Insights into Carbon Utilization and Element Cycling Functions of Hydrothermarchaeota in Hydrothermal Sediment.</title>
        <authorList>
            <person name="Zhou Z."/>
            <person name="Liu Y."/>
            <person name="Xu W."/>
            <person name="Pan J."/>
            <person name="Luo Z.H."/>
            <person name="Li M."/>
        </authorList>
    </citation>
    <scope>NUCLEOTIDE SEQUENCE [LARGE SCALE GENOMIC DNA]</scope>
    <source>
        <strain evidence="3">SpSt-716</strain>
    </source>
</reference>
<dbReference type="EMBL" id="DTEN01000129">
    <property type="protein sequence ID" value="HGI74681.1"/>
    <property type="molecule type" value="Genomic_DNA"/>
</dbReference>
<evidence type="ECO:0000256" key="2">
    <source>
        <dbReference type="ARBA" id="ARBA00024446"/>
    </source>
</evidence>